<evidence type="ECO:0000256" key="3">
    <source>
        <dbReference type="SAM" id="MobiDB-lite"/>
    </source>
</evidence>
<evidence type="ECO:0000256" key="2">
    <source>
        <dbReference type="PROSITE-ProRule" id="PRU00117"/>
    </source>
</evidence>
<evidence type="ECO:0000256" key="1">
    <source>
        <dbReference type="ARBA" id="ARBA00022737"/>
    </source>
</evidence>
<accession>A0A1E3QRY4</accession>
<gene>
    <name evidence="5" type="ORF">BABINDRAFT_35336</name>
</gene>
<feature type="domain" description="K Homology" evidence="4">
    <location>
        <begin position="245"/>
        <end position="315"/>
    </location>
</feature>
<keyword evidence="1" id="KW-0677">Repeat</keyword>
<dbReference type="GeneID" id="30149562"/>
<protein>
    <recommendedName>
        <fullName evidence="4">K Homology domain-containing protein</fullName>
    </recommendedName>
</protein>
<proteinExistence type="predicted"/>
<dbReference type="PANTHER" id="PTHR10288">
    <property type="entry name" value="KH DOMAIN CONTAINING RNA BINDING PROTEIN"/>
    <property type="match status" value="1"/>
</dbReference>
<dbReference type="InterPro" id="IPR004088">
    <property type="entry name" value="KH_dom_type_1"/>
</dbReference>
<dbReference type="Pfam" id="PF00013">
    <property type="entry name" value="KH_1"/>
    <property type="match status" value="3"/>
</dbReference>
<organism evidence="5 6">
    <name type="scientific">Babjeviella inositovora NRRL Y-12698</name>
    <dbReference type="NCBI Taxonomy" id="984486"/>
    <lineage>
        <taxon>Eukaryota</taxon>
        <taxon>Fungi</taxon>
        <taxon>Dikarya</taxon>
        <taxon>Ascomycota</taxon>
        <taxon>Saccharomycotina</taxon>
        <taxon>Pichiomycetes</taxon>
        <taxon>Serinales incertae sedis</taxon>
        <taxon>Babjeviella</taxon>
    </lineage>
</organism>
<keyword evidence="6" id="KW-1185">Reference proteome</keyword>
<dbReference type="SMART" id="SM00322">
    <property type="entry name" value="KH"/>
    <property type="match status" value="3"/>
</dbReference>
<dbReference type="InterPro" id="IPR036612">
    <property type="entry name" value="KH_dom_type_1_sf"/>
</dbReference>
<evidence type="ECO:0000313" key="6">
    <source>
        <dbReference type="Proteomes" id="UP000094336"/>
    </source>
</evidence>
<feature type="domain" description="K Homology" evidence="4">
    <location>
        <begin position="30"/>
        <end position="100"/>
    </location>
</feature>
<dbReference type="InterPro" id="IPR004087">
    <property type="entry name" value="KH_dom"/>
</dbReference>
<dbReference type="AlphaFoldDB" id="A0A1E3QRY4"/>
<dbReference type="RefSeq" id="XP_018985769.1">
    <property type="nucleotide sequence ID" value="XM_019131709.1"/>
</dbReference>
<dbReference type="OrthoDB" id="442947at2759"/>
<feature type="domain" description="K Homology" evidence="4">
    <location>
        <begin position="126"/>
        <end position="197"/>
    </location>
</feature>
<feature type="compositionally biased region" description="Acidic residues" evidence="3">
    <location>
        <begin position="324"/>
        <end position="337"/>
    </location>
</feature>
<sequence>MSAEQSHESADAPLNSVLPLEAQVAANEQSLMTYRILVSTREAGIIIGSNGHVVGSIRDETGVKAGVSRVINGCSDRILTIGGTVDSTARAIGLIAKAVIASPPAAVTYNFFPLKQLGTIPNRQGETTCLRLLIPHTQMGTLIGKEGIRIKAIQELYSVNLIASKNFLPNSSERIVEIQGDESSIVNAIRVMSNCLIEDFHSAAGTIYYMPAPRQQQQNLVPQQNPTSRSIAAPARLRAAPAASDAITQTVKFPKDLVGSLIGRRGAKIQEIRKVSQTQIIIDNEVDDDDLRLFTIVGKPVGIEKALTLLHGGLEKEKERRAEDAEDYEQTPEFVEA</sequence>
<dbReference type="SUPFAM" id="SSF54791">
    <property type="entry name" value="Eukaryotic type KH-domain (KH-domain type I)"/>
    <property type="match status" value="3"/>
</dbReference>
<dbReference type="Gene3D" id="3.30.1370.10">
    <property type="entry name" value="K Homology domain, type 1"/>
    <property type="match status" value="3"/>
</dbReference>
<dbReference type="Proteomes" id="UP000094336">
    <property type="component" value="Unassembled WGS sequence"/>
</dbReference>
<dbReference type="STRING" id="984486.A0A1E3QRY4"/>
<name>A0A1E3QRY4_9ASCO</name>
<dbReference type="GO" id="GO:0003723">
    <property type="term" value="F:RNA binding"/>
    <property type="evidence" value="ECO:0007669"/>
    <property type="project" value="UniProtKB-UniRule"/>
</dbReference>
<reference evidence="6" key="1">
    <citation type="submission" date="2016-05" db="EMBL/GenBank/DDBJ databases">
        <title>Comparative genomics of biotechnologically important yeasts.</title>
        <authorList>
            <consortium name="DOE Joint Genome Institute"/>
            <person name="Riley R."/>
            <person name="Haridas S."/>
            <person name="Wolfe K.H."/>
            <person name="Lopes M.R."/>
            <person name="Hittinger C.T."/>
            <person name="Goker M."/>
            <person name="Salamov A."/>
            <person name="Wisecaver J."/>
            <person name="Long T.M."/>
            <person name="Aerts A.L."/>
            <person name="Barry K."/>
            <person name="Choi C."/>
            <person name="Clum A."/>
            <person name="Coughlan A.Y."/>
            <person name="Deshpande S."/>
            <person name="Douglass A.P."/>
            <person name="Hanson S.J."/>
            <person name="Klenk H.-P."/>
            <person name="Labutti K."/>
            <person name="Lapidus A."/>
            <person name="Lindquist E."/>
            <person name="Lipzen A."/>
            <person name="Meier-Kolthoff J.P."/>
            <person name="Ohm R.A."/>
            <person name="Otillar R.P."/>
            <person name="Pangilinan J."/>
            <person name="Peng Y."/>
            <person name="Rokas A."/>
            <person name="Rosa C.A."/>
            <person name="Scheuner C."/>
            <person name="Sibirny A.A."/>
            <person name="Slot J.C."/>
            <person name="Stielow J.B."/>
            <person name="Sun H."/>
            <person name="Kurtzman C.P."/>
            <person name="Blackwell M."/>
            <person name="Grigoriev I.V."/>
            <person name="Jeffries T.W."/>
        </authorList>
    </citation>
    <scope>NUCLEOTIDE SEQUENCE [LARGE SCALE GENOMIC DNA]</scope>
    <source>
        <strain evidence="6">NRRL Y-12698</strain>
    </source>
</reference>
<dbReference type="EMBL" id="KV454430">
    <property type="protein sequence ID" value="ODQ80441.1"/>
    <property type="molecule type" value="Genomic_DNA"/>
</dbReference>
<feature type="region of interest" description="Disordered" evidence="3">
    <location>
        <begin position="315"/>
        <end position="337"/>
    </location>
</feature>
<evidence type="ECO:0000259" key="4">
    <source>
        <dbReference type="SMART" id="SM00322"/>
    </source>
</evidence>
<evidence type="ECO:0000313" key="5">
    <source>
        <dbReference type="EMBL" id="ODQ80441.1"/>
    </source>
</evidence>
<keyword evidence="2" id="KW-0694">RNA-binding</keyword>
<dbReference type="PROSITE" id="PS50084">
    <property type="entry name" value="KH_TYPE_1"/>
    <property type="match status" value="3"/>
</dbReference>